<dbReference type="Pfam" id="PF00480">
    <property type="entry name" value="ROK"/>
    <property type="match status" value="1"/>
</dbReference>
<reference evidence="4" key="2">
    <citation type="submission" date="2020-09" db="EMBL/GenBank/DDBJ databases">
        <authorList>
            <person name="Sun Q."/>
            <person name="Zhou Y."/>
        </authorList>
    </citation>
    <scope>NUCLEOTIDE SEQUENCE</scope>
    <source>
        <strain evidence="4">CGMCC 1.12785</strain>
    </source>
</reference>
<dbReference type="PANTHER" id="PTHR18964:SF149">
    <property type="entry name" value="BIFUNCTIONAL UDP-N-ACETYLGLUCOSAMINE 2-EPIMERASE_N-ACETYLMANNOSAMINE KINASE"/>
    <property type="match status" value="1"/>
</dbReference>
<dbReference type="GO" id="GO:0003700">
    <property type="term" value="F:DNA-binding transcription factor activity"/>
    <property type="evidence" value="ECO:0007669"/>
    <property type="project" value="InterPro"/>
</dbReference>
<evidence type="ECO:0000313" key="4">
    <source>
        <dbReference type="EMBL" id="GGA12965.1"/>
    </source>
</evidence>
<dbReference type="Pfam" id="PF12802">
    <property type="entry name" value="MarR_2"/>
    <property type="match status" value="1"/>
</dbReference>
<feature type="domain" description="HTH marR-type" evidence="3">
    <location>
        <begin position="26"/>
        <end position="79"/>
    </location>
</feature>
<dbReference type="AlphaFoldDB" id="A0A8J2XKA9"/>
<dbReference type="Gene3D" id="3.30.420.40">
    <property type="match status" value="2"/>
</dbReference>
<dbReference type="PANTHER" id="PTHR18964">
    <property type="entry name" value="ROK (REPRESSOR, ORF, KINASE) FAMILY"/>
    <property type="match status" value="1"/>
</dbReference>
<dbReference type="SUPFAM" id="SSF46785">
    <property type="entry name" value="Winged helix' DNA-binding domain"/>
    <property type="match status" value="1"/>
</dbReference>
<evidence type="ECO:0000256" key="1">
    <source>
        <dbReference type="ARBA" id="ARBA00006479"/>
    </source>
</evidence>
<dbReference type="EMBL" id="BMFY01000005">
    <property type="protein sequence ID" value="GGA12965.1"/>
    <property type="molecule type" value="Genomic_DNA"/>
</dbReference>
<feature type="compositionally biased region" description="Basic and acidic residues" evidence="2">
    <location>
        <begin position="1"/>
        <end position="10"/>
    </location>
</feature>
<organism evidence="4 5">
    <name type="scientific">Sediminivirga luteola</name>
    <dbReference type="NCBI Taxonomy" id="1774748"/>
    <lineage>
        <taxon>Bacteria</taxon>
        <taxon>Bacillati</taxon>
        <taxon>Actinomycetota</taxon>
        <taxon>Actinomycetes</taxon>
        <taxon>Micrococcales</taxon>
        <taxon>Brevibacteriaceae</taxon>
        <taxon>Sediminivirga</taxon>
    </lineage>
</organism>
<evidence type="ECO:0000259" key="3">
    <source>
        <dbReference type="Pfam" id="PF12802"/>
    </source>
</evidence>
<reference evidence="4" key="1">
    <citation type="journal article" date="2014" name="Int. J. Syst. Evol. Microbiol.">
        <title>Complete genome sequence of Corynebacterium casei LMG S-19264T (=DSM 44701T), isolated from a smear-ripened cheese.</title>
        <authorList>
            <consortium name="US DOE Joint Genome Institute (JGI-PGF)"/>
            <person name="Walter F."/>
            <person name="Albersmeier A."/>
            <person name="Kalinowski J."/>
            <person name="Ruckert C."/>
        </authorList>
    </citation>
    <scope>NUCLEOTIDE SEQUENCE</scope>
    <source>
        <strain evidence="4">CGMCC 1.12785</strain>
    </source>
</reference>
<dbReference type="InterPro" id="IPR036390">
    <property type="entry name" value="WH_DNA-bd_sf"/>
</dbReference>
<comment type="similarity">
    <text evidence="1">Belongs to the ROK (NagC/XylR) family.</text>
</comment>
<dbReference type="SUPFAM" id="SSF53067">
    <property type="entry name" value="Actin-like ATPase domain"/>
    <property type="match status" value="1"/>
</dbReference>
<sequence length="408" mass="42188">MPREYYRTKSPDNAAGGRAAESRWRTAIDMLRLLHTEPGITRAAASERLGISSASATETAGRLREMELIREERAPASGRGRPTTVLSPHDRGPLVCTVALRSSSWEIALADLGGEPVPLDSGSYGPRSLEEILPELAASIGAVAERYGRRVRCVAVTVAGTVTGTRIAQFSTRGWGASDLRPLMPATDAGSEIGMLGGNDATLSGLAEARTGVLKNTSCALHLLVEVGVGGTLVVNGDAIAGASGAAGEYGHLPLGDPALECPCGARGCWDLMVDGRAMARHLGRSRPEDPAGFAAEVLAAAGQKGTGAELDAVAAVAADLGAGVAALVNAYDPETISLAGLAPRIRALAPLAFREGFREGLMKLHRAQPPAVVDSRHADDGAVRGAAILGIDHLLRPEALERWGAAS</sequence>
<dbReference type="InterPro" id="IPR000600">
    <property type="entry name" value="ROK"/>
</dbReference>
<proteinExistence type="inferred from homology"/>
<feature type="region of interest" description="Disordered" evidence="2">
    <location>
        <begin position="1"/>
        <end position="20"/>
    </location>
</feature>
<protein>
    <submittedName>
        <fullName evidence="4">Xylose repressor</fullName>
    </submittedName>
</protein>
<dbReference type="InterPro" id="IPR000835">
    <property type="entry name" value="HTH_MarR-typ"/>
</dbReference>
<name>A0A8J2XKA9_9MICO</name>
<dbReference type="RefSeq" id="WP_229744988.1">
    <property type="nucleotide sequence ID" value="NZ_BMFY01000005.1"/>
</dbReference>
<dbReference type="Proteomes" id="UP000616114">
    <property type="component" value="Unassembled WGS sequence"/>
</dbReference>
<dbReference type="InterPro" id="IPR036388">
    <property type="entry name" value="WH-like_DNA-bd_sf"/>
</dbReference>
<dbReference type="InterPro" id="IPR043129">
    <property type="entry name" value="ATPase_NBD"/>
</dbReference>
<keyword evidence="5" id="KW-1185">Reference proteome</keyword>
<accession>A0A8J2XKA9</accession>
<evidence type="ECO:0000313" key="5">
    <source>
        <dbReference type="Proteomes" id="UP000616114"/>
    </source>
</evidence>
<comment type="caution">
    <text evidence="4">The sequence shown here is derived from an EMBL/GenBank/DDBJ whole genome shotgun (WGS) entry which is preliminary data.</text>
</comment>
<gene>
    <name evidence="4" type="ORF">GCM10011333_14840</name>
</gene>
<dbReference type="Gene3D" id="1.10.10.10">
    <property type="entry name" value="Winged helix-like DNA-binding domain superfamily/Winged helix DNA-binding domain"/>
    <property type="match status" value="1"/>
</dbReference>
<evidence type="ECO:0000256" key="2">
    <source>
        <dbReference type="SAM" id="MobiDB-lite"/>
    </source>
</evidence>